<feature type="compositionally biased region" description="Acidic residues" evidence="3">
    <location>
        <begin position="745"/>
        <end position="766"/>
    </location>
</feature>
<comment type="caution">
    <text evidence="5">The sequence shown here is derived from an EMBL/GenBank/DDBJ whole genome shotgun (WGS) entry which is preliminary data.</text>
</comment>
<feature type="compositionally biased region" description="Low complexity" evidence="3">
    <location>
        <begin position="515"/>
        <end position="527"/>
    </location>
</feature>
<evidence type="ECO:0000256" key="2">
    <source>
        <dbReference type="ARBA" id="ARBA00023242"/>
    </source>
</evidence>
<evidence type="ECO:0000256" key="3">
    <source>
        <dbReference type="SAM" id="MobiDB-lite"/>
    </source>
</evidence>
<feature type="compositionally biased region" description="Low complexity" evidence="3">
    <location>
        <begin position="410"/>
        <end position="424"/>
    </location>
</feature>
<dbReference type="InterPro" id="IPR025151">
    <property type="entry name" value="ELYS_dom"/>
</dbReference>
<keyword evidence="2" id="KW-0539">Nucleus</keyword>
<evidence type="ECO:0000259" key="4">
    <source>
        <dbReference type="Pfam" id="PF13934"/>
    </source>
</evidence>
<feature type="region of interest" description="Disordered" evidence="3">
    <location>
        <begin position="407"/>
        <end position="454"/>
    </location>
</feature>
<accession>A0AA38P7K9</accession>
<keyword evidence="6" id="KW-1185">Reference proteome</keyword>
<feature type="compositionally biased region" description="Polar residues" evidence="3">
    <location>
        <begin position="724"/>
        <end position="733"/>
    </location>
</feature>
<feature type="compositionally biased region" description="Low complexity" evidence="3">
    <location>
        <begin position="689"/>
        <end position="713"/>
    </location>
</feature>
<proteinExistence type="predicted"/>
<evidence type="ECO:0000313" key="6">
    <source>
        <dbReference type="Proteomes" id="UP001163846"/>
    </source>
</evidence>
<evidence type="ECO:0000313" key="5">
    <source>
        <dbReference type="EMBL" id="KAJ3837770.1"/>
    </source>
</evidence>
<dbReference type="AlphaFoldDB" id="A0AA38P7K9"/>
<feature type="compositionally biased region" description="Basic and acidic residues" evidence="3">
    <location>
        <begin position="826"/>
        <end position="837"/>
    </location>
</feature>
<feature type="compositionally biased region" description="Polar residues" evidence="3">
    <location>
        <begin position="425"/>
        <end position="442"/>
    </location>
</feature>
<dbReference type="Pfam" id="PF13934">
    <property type="entry name" value="ELYS"/>
    <property type="match status" value="1"/>
</dbReference>
<dbReference type="GO" id="GO:0005634">
    <property type="term" value="C:nucleus"/>
    <property type="evidence" value="ECO:0007669"/>
    <property type="project" value="UniProtKB-SubCell"/>
</dbReference>
<feature type="compositionally biased region" description="Polar residues" evidence="3">
    <location>
        <begin position="630"/>
        <end position="639"/>
    </location>
</feature>
<feature type="compositionally biased region" description="Basic residues" evidence="3">
    <location>
        <begin position="714"/>
        <end position="723"/>
    </location>
</feature>
<dbReference type="EMBL" id="MU806224">
    <property type="protein sequence ID" value="KAJ3837770.1"/>
    <property type="molecule type" value="Genomic_DNA"/>
</dbReference>
<protein>
    <submittedName>
        <fullName evidence="5">Nuclear pore complex assembly-domain-containing protein</fullName>
    </submittedName>
</protein>
<dbReference type="Proteomes" id="UP001163846">
    <property type="component" value="Unassembled WGS sequence"/>
</dbReference>
<feature type="region of interest" description="Disordered" evidence="3">
    <location>
        <begin position="559"/>
        <end position="611"/>
    </location>
</feature>
<sequence>MDVDSSDTLAYFDVTDELFPWHNARVQEIERRRAMLDDTLLYDIMLSLGGIQITDTLYPPLDAPGLHRLLNAIAESTYDALKKDCLVYFLLKWYKDGRERKFQRDRLIPPQFARLAEAYWYLDAAVNIPIAVSLLSDARLNQDYSSKIMQAISTATDIDPHPLIVRYVRTAKPILTELDDLELYLVALAHHNLFEAWQFQRSFSQQNPARARLFKKLLEWCVSPGLKANALTHLLTIPLTSYEVSLLHSYATFPSTPVDPEKSPPSLGLATLQNLSCTRLIQTGHYADAIKLHRQFSAAASSNYRLSSEAIRMTQQRKDMIDGLYSTLPSVERTLLDAELKGTLNFSLPMTNGINGDTSMSDSQTWEEVHKDFAMDDVHMNGVIAPQLKKTALPMASTSSAVAATPKAAPTSSVSVPNVPSSFSLTSSTGPGNRDSLASSRSGAPRFGGAPPILPISGGGDSSIALSSSLGFGGIPSLSSSTTQNHTSLGGPNLLSGRKSLPFDNFNTSAGGLALSTSGASGSNTTLFTSSKGKPNAFYKPPIINNPAPLDVFSAEGFEPELGRPSRRSTTGSHSPERPPSGKEKQASEKNQNGHAKPVPEESSTMEVDYEPAAEGLNYSLFGSVGEVSSGKNKPTGNALSAGESLRTSQKRPPGAFTDDEDEDMTESVVSHPPPRQTRSRKSTAPPVSAETTGTSASAQSSASASGTTSARTTKSKGNKKPRQTISTTVSTHSRSKRRVPGGMSDDDDDDDDGLDGDAAEKEVEDQVAPLASTRRTTRKTRSSAAAKVFNTEESGPKRRSSRISTSGEVGGTGGASSTRRVTRKSTIDRGGNRKQR</sequence>
<name>A0AA38P7K9_9AGAR</name>
<comment type="subcellular location">
    <subcellularLocation>
        <location evidence="1">Nucleus</location>
    </subcellularLocation>
</comment>
<feature type="domain" description="ELYS-like" evidence="4">
    <location>
        <begin position="40"/>
        <end position="251"/>
    </location>
</feature>
<evidence type="ECO:0000256" key="1">
    <source>
        <dbReference type="ARBA" id="ARBA00004123"/>
    </source>
</evidence>
<gene>
    <name evidence="5" type="ORF">F5878DRAFT_563544</name>
</gene>
<feature type="region of interest" description="Disordered" evidence="3">
    <location>
        <begin position="515"/>
        <end position="535"/>
    </location>
</feature>
<organism evidence="5 6">
    <name type="scientific">Lentinula raphanica</name>
    <dbReference type="NCBI Taxonomy" id="153919"/>
    <lineage>
        <taxon>Eukaryota</taxon>
        <taxon>Fungi</taxon>
        <taxon>Dikarya</taxon>
        <taxon>Basidiomycota</taxon>
        <taxon>Agaricomycotina</taxon>
        <taxon>Agaricomycetes</taxon>
        <taxon>Agaricomycetidae</taxon>
        <taxon>Agaricales</taxon>
        <taxon>Marasmiineae</taxon>
        <taxon>Omphalotaceae</taxon>
        <taxon>Lentinula</taxon>
    </lineage>
</organism>
<reference evidence="5" key="1">
    <citation type="submission" date="2022-08" db="EMBL/GenBank/DDBJ databases">
        <authorList>
            <consortium name="DOE Joint Genome Institute"/>
            <person name="Min B."/>
            <person name="Riley R."/>
            <person name="Sierra-Patev S."/>
            <person name="Naranjo-Ortiz M."/>
            <person name="Looney B."/>
            <person name="Konkel Z."/>
            <person name="Slot J.C."/>
            <person name="Sakamoto Y."/>
            <person name="Steenwyk J.L."/>
            <person name="Rokas A."/>
            <person name="Carro J."/>
            <person name="Camarero S."/>
            <person name="Ferreira P."/>
            <person name="Molpeceres G."/>
            <person name="Ruiz-Duenas F.J."/>
            <person name="Serrano A."/>
            <person name="Henrissat B."/>
            <person name="Drula E."/>
            <person name="Hughes K.W."/>
            <person name="Mata J.L."/>
            <person name="Ishikawa N.K."/>
            <person name="Vargas-Isla R."/>
            <person name="Ushijima S."/>
            <person name="Smith C.A."/>
            <person name="Ahrendt S."/>
            <person name="Andreopoulos W."/>
            <person name="He G."/>
            <person name="Labutti K."/>
            <person name="Lipzen A."/>
            <person name="Ng V."/>
            <person name="Sandor L."/>
            <person name="Barry K."/>
            <person name="Martinez A.T."/>
            <person name="Xiao Y."/>
            <person name="Gibbons J.G."/>
            <person name="Terashima K."/>
            <person name="Hibbett D.S."/>
            <person name="Grigoriev I.V."/>
        </authorList>
    </citation>
    <scope>NUCLEOTIDE SEQUENCE</scope>
    <source>
        <strain evidence="5">TFB9207</strain>
    </source>
</reference>
<feature type="region of interest" description="Disordered" evidence="3">
    <location>
        <begin position="624"/>
        <end position="837"/>
    </location>
</feature>
<feature type="compositionally biased region" description="Basic and acidic residues" evidence="3">
    <location>
        <begin position="575"/>
        <end position="588"/>
    </location>
</feature>